<evidence type="ECO:0000256" key="2">
    <source>
        <dbReference type="ARBA" id="ARBA00022729"/>
    </source>
</evidence>
<keyword evidence="2 3" id="KW-0732">Signal</keyword>
<dbReference type="SUPFAM" id="SSF56112">
    <property type="entry name" value="Protein kinase-like (PK-like)"/>
    <property type="match status" value="1"/>
</dbReference>
<protein>
    <recommendedName>
        <fullName evidence="4">Wall-associated receptor kinase galacturonan-binding domain-containing protein</fullName>
    </recommendedName>
</protein>
<dbReference type="InterPro" id="IPR011009">
    <property type="entry name" value="Kinase-like_dom_sf"/>
</dbReference>
<feature type="chain" id="PRO_5042279279" description="Wall-associated receptor kinase galacturonan-binding domain-containing protein" evidence="3">
    <location>
        <begin position="25"/>
        <end position="449"/>
    </location>
</feature>
<evidence type="ECO:0000256" key="3">
    <source>
        <dbReference type="SAM" id="SignalP"/>
    </source>
</evidence>
<comment type="subcellular location">
    <subcellularLocation>
        <location evidence="1">Membrane</location>
        <topology evidence="1">Single-pass membrane protein</topology>
    </subcellularLocation>
</comment>
<dbReference type="Proteomes" id="UP001229421">
    <property type="component" value="Unassembled WGS sequence"/>
</dbReference>
<evidence type="ECO:0000256" key="1">
    <source>
        <dbReference type="ARBA" id="ARBA00004167"/>
    </source>
</evidence>
<dbReference type="Pfam" id="PF13947">
    <property type="entry name" value="GUB_WAK_bind"/>
    <property type="match status" value="1"/>
</dbReference>
<dbReference type="AlphaFoldDB" id="A0AAD8JY36"/>
<reference evidence="5" key="1">
    <citation type="journal article" date="2023" name="bioRxiv">
        <title>Improved chromosome-level genome assembly for marigold (Tagetes erecta).</title>
        <authorList>
            <person name="Jiang F."/>
            <person name="Yuan L."/>
            <person name="Wang S."/>
            <person name="Wang H."/>
            <person name="Xu D."/>
            <person name="Wang A."/>
            <person name="Fan W."/>
        </authorList>
    </citation>
    <scope>NUCLEOTIDE SEQUENCE</scope>
    <source>
        <strain evidence="5">WSJ</strain>
        <tissue evidence="5">Leaf</tissue>
    </source>
</reference>
<evidence type="ECO:0000259" key="4">
    <source>
        <dbReference type="Pfam" id="PF13947"/>
    </source>
</evidence>
<organism evidence="5 6">
    <name type="scientific">Tagetes erecta</name>
    <name type="common">African marigold</name>
    <dbReference type="NCBI Taxonomy" id="13708"/>
    <lineage>
        <taxon>Eukaryota</taxon>
        <taxon>Viridiplantae</taxon>
        <taxon>Streptophyta</taxon>
        <taxon>Embryophyta</taxon>
        <taxon>Tracheophyta</taxon>
        <taxon>Spermatophyta</taxon>
        <taxon>Magnoliopsida</taxon>
        <taxon>eudicotyledons</taxon>
        <taxon>Gunneridae</taxon>
        <taxon>Pentapetalae</taxon>
        <taxon>asterids</taxon>
        <taxon>campanulids</taxon>
        <taxon>Asterales</taxon>
        <taxon>Asteraceae</taxon>
        <taxon>Asteroideae</taxon>
        <taxon>Heliantheae alliance</taxon>
        <taxon>Tageteae</taxon>
        <taxon>Tagetes</taxon>
    </lineage>
</organism>
<evidence type="ECO:0000313" key="6">
    <source>
        <dbReference type="Proteomes" id="UP001229421"/>
    </source>
</evidence>
<dbReference type="EMBL" id="JAUHHV010000010">
    <property type="protein sequence ID" value="KAK1410817.1"/>
    <property type="molecule type" value="Genomic_DNA"/>
</dbReference>
<keyword evidence="6" id="KW-1185">Reference proteome</keyword>
<dbReference type="GO" id="GO:0030247">
    <property type="term" value="F:polysaccharide binding"/>
    <property type="evidence" value="ECO:0007669"/>
    <property type="project" value="InterPro"/>
</dbReference>
<gene>
    <name evidence="5" type="ORF">QVD17_37357</name>
</gene>
<sequence length="449" mass="49307">MKKLYQFYTLLMLLSLSAIDTSTTAPKYAKNGCKDKCGTVRIPYPFGIGANCSVNEWYNIDCNSSTPYLRAVNNLEVLGVDIENQTVTVNTPKISDCTQTNSVNLRSSPFYFSKLKNQFVFEGCGNAVMMEHGSLLTGCSTTCGNDSVSHTNNCLGISCCQTTIPHHLKSYSTNLTGLGGDKPCKPALLVDKDSYLKGRFSIADDNSYVPVSLLWTLSDNDYQKLSCCSSLWSKVEVDLGNGTSVDSWKCNYLPYTELEGTPYLRNGCRYTSIDMEVCVKCWVAGGACGGLRPTHNADGLVIKRHMTCDFLTVPFHHESKSSLSVILGVGISLGVIFLPISLTSSGEHRSLATHFMSAMEEGHVFSIFDATVVSEGKSKDLMALANLAMQCLNLNGKYRPTMKEVVKELETIHTSNLPSAIHTSIRPLMYEDDFSMITYKESSSTFLSL</sequence>
<dbReference type="GO" id="GO:0016020">
    <property type="term" value="C:membrane"/>
    <property type="evidence" value="ECO:0007669"/>
    <property type="project" value="UniProtKB-SubCell"/>
</dbReference>
<comment type="caution">
    <text evidence="5">The sequence shown here is derived from an EMBL/GenBank/DDBJ whole genome shotgun (WGS) entry which is preliminary data.</text>
</comment>
<dbReference type="Gene3D" id="1.10.510.10">
    <property type="entry name" value="Transferase(Phosphotransferase) domain 1"/>
    <property type="match status" value="1"/>
</dbReference>
<name>A0AAD8JY36_TARER</name>
<feature type="signal peptide" evidence="3">
    <location>
        <begin position="1"/>
        <end position="24"/>
    </location>
</feature>
<feature type="domain" description="Wall-associated receptor kinase galacturonan-binding" evidence="4">
    <location>
        <begin position="33"/>
        <end position="90"/>
    </location>
</feature>
<evidence type="ECO:0000313" key="5">
    <source>
        <dbReference type="EMBL" id="KAK1410817.1"/>
    </source>
</evidence>
<accession>A0AAD8JY36</accession>
<proteinExistence type="predicted"/>
<dbReference type="InterPro" id="IPR025287">
    <property type="entry name" value="WAK_GUB"/>
</dbReference>
<dbReference type="PANTHER" id="PTHR33491">
    <property type="entry name" value="OSJNBA0016N04.9 PROTEIN"/>
    <property type="match status" value="1"/>
</dbReference>